<dbReference type="HOGENOM" id="CLU_1213926_0_0_10"/>
<comment type="caution">
    <text evidence="1">The sequence shown here is derived from an EMBL/GenBank/DDBJ whole genome shotgun (WGS) entry which is preliminary data.</text>
</comment>
<dbReference type="RefSeq" id="WP_005468762.1">
    <property type="nucleotide sequence ID" value="NZ_KB291043.1"/>
</dbReference>
<dbReference type="AlphaFoldDB" id="L1NG41"/>
<reference evidence="1 2" key="1">
    <citation type="submission" date="2012-05" db="EMBL/GenBank/DDBJ databases">
        <authorList>
            <person name="Weinstock G."/>
            <person name="Sodergren E."/>
            <person name="Lobos E.A."/>
            <person name="Fulton L."/>
            <person name="Fulton R."/>
            <person name="Courtney L."/>
            <person name="Fronick C."/>
            <person name="O'Laughlin M."/>
            <person name="Godfrey J."/>
            <person name="Wilson R.M."/>
            <person name="Miner T."/>
            <person name="Farmer C."/>
            <person name="Delehaunty K."/>
            <person name="Cordes M."/>
            <person name="Minx P."/>
            <person name="Tomlinson C."/>
            <person name="Chen J."/>
            <person name="Wollam A."/>
            <person name="Pepin K.H."/>
            <person name="Bhonagiri V."/>
            <person name="Zhang X."/>
            <person name="Suruliraj S."/>
            <person name="Warren W."/>
            <person name="Mitreva M."/>
            <person name="Mardis E.R."/>
            <person name="Wilson R.K."/>
        </authorList>
    </citation>
    <scope>NUCLEOTIDE SEQUENCE [LARGE SCALE GENOMIC DNA]</scope>
    <source>
        <strain evidence="1 2">F0037</strain>
    </source>
</reference>
<accession>L1NG41</accession>
<sequence length="228" mass="26581">MNRLRKVKRLVTLRGLTQRLKRSKRLIINRRGDGVHSPYAYHFITRVVRNARPYYCFTELREALRQARELSEGKPPRPIRKARTLELVFRIAHELQARHVLLLTGETSFVPRYLMATGSVEQVIERQHIPALSEVSTASLVVVERIPLEDRERTQLSSLLKDLAKRKEASETRKERITALISTRSRTAKRLARSLRGEAKPQLIIDLIDIEVWFFDTRLTPSVYKSVY</sequence>
<dbReference type="Proteomes" id="UP000010408">
    <property type="component" value="Unassembled WGS sequence"/>
</dbReference>
<evidence type="ECO:0000313" key="1">
    <source>
        <dbReference type="EMBL" id="EKY02182.1"/>
    </source>
</evidence>
<dbReference type="EMBL" id="AMEQ01000018">
    <property type="protein sequence ID" value="EKY02182.1"/>
    <property type="molecule type" value="Genomic_DNA"/>
</dbReference>
<organism evidence="1 2">
    <name type="scientific">Porphyromonas catoniae F0037</name>
    <dbReference type="NCBI Taxonomy" id="1127696"/>
    <lineage>
        <taxon>Bacteria</taxon>
        <taxon>Pseudomonadati</taxon>
        <taxon>Bacteroidota</taxon>
        <taxon>Bacteroidia</taxon>
        <taxon>Bacteroidales</taxon>
        <taxon>Porphyromonadaceae</taxon>
        <taxon>Porphyromonas</taxon>
    </lineage>
</organism>
<gene>
    <name evidence="1" type="ORF">HMPREF9134_00571</name>
</gene>
<proteinExistence type="predicted"/>
<name>L1NG41_9PORP</name>
<dbReference type="PATRIC" id="fig|1127696.3.peg.502"/>
<dbReference type="STRING" id="1127696.HMPREF9134_00571"/>
<dbReference type="eggNOG" id="ENOG5030JYP">
    <property type="taxonomic scope" value="Bacteria"/>
</dbReference>
<evidence type="ECO:0000313" key="2">
    <source>
        <dbReference type="Proteomes" id="UP000010408"/>
    </source>
</evidence>
<protein>
    <submittedName>
        <fullName evidence="1">Uncharacterized protein</fullName>
    </submittedName>
</protein>